<accession>A0A1T5A4Z8</accession>
<sequence>MKRHESLAPLSREHHGALILARLLQKGAPAYKGLPADPAGKARYALQFYENELTQHFIYEEKMVPVLKDINPKLDDMLREMSEEHVILRELFSQLNNPKDLSAQLDKLGKALEKHVRKEEREIFPLIQDSCDPHLLSKISTLFHEQ</sequence>
<dbReference type="PANTHER" id="PTHR35585">
    <property type="entry name" value="HHE DOMAIN PROTEIN (AFU_ORTHOLOGUE AFUA_4G00730)"/>
    <property type="match status" value="1"/>
</dbReference>
<dbReference type="EMBL" id="FUYR01000001">
    <property type="protein sequence ID" value="SKB29909.1"/>
    <property type="molecule type" value="Genomic_DNA"/>
</dbReference>
<evidence type="ECO:0000313" key="3">
    <source>
        <dbReference type="Proteomes" id="UP000189981"/>
    </source>
</evidence>
<gene>
    <name evidence="2" type="ORF">SAMN05661099_0320</name>
</gene>
<dbReference type="AlphaFoldDB" id="A0A1T5A4Z8"/>
<dbReference type="Pfam" id="PF01814">
    <property type="entry name" value="Hemerythrin"/>
    <property type="match status" value="1"/>
</dbReference>
<keyword evidence="3" id="KW-1185">Reference proteome</keyword>
<evidence type="ECO:0000259" key="1">
    <source>
        <dbReference type="Pfam" id="PF01814"/>
    </source>
</evidence>
<dbReference type="InterPro" id="IPR012312">
    <property type="entry name" value="Hemerythrin-like"/>
</dbReference>
<feature type="domain" description="Hemerythrin-like" evidence="1">
    <location>
        <begin position="10"/>
        <end position="127"/>
    </location>
</feature>
<dbReference type="Proteomes" id="UP000189981">
    <property type="component" value="Unassembled WGS sequence"/>
</dbReference>
<dbReference type="PANTHER" id="PTHR35585:SF1">
    <property type="entry name" value="HHE DOMAIN PROTEIN (AFU_ORTHOLOGUE AFUA_4G00730)"/>
    <property type="match status" value="1"/>
</dbReference>
<proteinExistence type="predicted"/>
<dbReference type="RefSeq" id="WP_079700818.1">
    <property type="nucleotide sequence ID" value="NZ_FUYR01000001.1"/>
</dbReference>
<evidence type="ECO:0000313" key="2">
    <source>
        <dbReference type="EMBL" id="SKB29909.1"/>
    </source>
</evidence>
<name>A0A1T5A4Z8_9SPHI</name>
<reference evidence="3" key="1">
    <citation type="submission" date="2017-02" db="EMBL/GenBank/DDBJ databases">
        <authorList>
            <person name="Varghese N."/>
            <person name="Submissions S."/>
        </authorList>
    </citation>
    <scope>NUCLEOTIDE SEQUENCE [LARGE SCALE GENOMIC DNA]</scope>
    <source>
        <strain evidence="3">DSM 22385</strain>
    </source>
</reference>
<protein>
    <submittedName>
        <fullName evidence="2">Hemerythrin HHE cation binding domain-containing protein</fullName>
    </submittedName>
</protein>
<dbReference type="STRING" id="572036.SAMN05661099_0320"/>
<dbReference type="Gene3D" id="1.20.120.520">
    <property type="entry name" value="nmb1532 protein domain like"/>
    <property type="match status" value="1"/>
</dbReference>
<organism evidence="2 3">
    <name type="scientific">Daejeonella lutea</name>
    <dbReference type="NCBI Taxonomy" id="572036"/>
    <lineage>
        <taxon>Bacteria</taxon>
        <taxon>Pseudomonadati</taxon>
        <taxon>Bacteroidota</taxon>
        <taxon>Sphingobacteriia</taxon>
        <taxon>Sphingobacteriales</taxon>
        <taxon>Sphingobacteriaceae</taxon>
        <taxon>Daejeonella</taxon>
    </lineage>
</organism>
<dbReference type="OrthoDB" id="9793254at2"/>